<proteinExistence type="predicted"/>
<sequence length="216" mass="24837">MWKEKLTEVLNQFGFASSLSDESLFITSNATLMLHIHVDDGFLIGKSEQEIMTFLTSLNKQLKLKFKKNPTQHLGYTIIWNKFKIQLSQTDLILKLPDQNDMKECKPVKTPCNGNLLQEIDSIKEPIKITEYQQIIGSLNYLAQHTRPDIMFTVNQLSCFSTTPNTKHCVALKHLLRYLKGTVNVYLEYTKSKPIHPISELTGWADTDYGNARDNR</sequence>
<dbReference type="SUPFAM" id="SSF56672">
    <property type="entry name" value="DNA/RNA polymerases"/>
    <property type="match status" value="1"/>
</dbReference>
<dbReference type="EMBL" id="AVOT02116157">
    <property type="protein sequence ID" value="MBW0583841.1"/>
    <property type="molecule type" value="Genomic_DNA"/>
</dbReference>
<dbReference type="OrthoDB" id="3344688at2759"/>
<name>A0A9Q3KPG2_9BASI</name>
<reference evidence="2" key="1">
    <citation type="submission" date="2021-03" db="EMBL/GenBank/DDBJ databases">
        <title>Draft genome sequence of rust myrtle Austropuccinia psidii MF-1, a brazilian biotype.</title>
        <authorList>
            <person name="Quecine M.C."/>
            <person name="Pachon D.M.R."/>
            <person name="Bonatelli M.L."/>
            <person name="Correr F.H."/>
            <person name="Franceschini L.M."/>
            <person name="Leite T.F."/>
            <person name="Margarido G.R.A."/>
            <person name="Almeida C.A."/>
            <person name="Ferrarezi J.A."/>
            <person name="Labate C.A."/>
        </authorList>
    </citation>
    <scope>NUCLEOTIDE SEQUENCE</scope>
    <source>
        <strain evidence="2">MF-1</strain>
    </source>
</reference>
<accession>A0A9Q3KPG2</accession>
<dbReference type="InterPro" id="IPR013103">
    <property type="entry name" value="RVT_2"/>
</dbReference>
<dbReference type="PANTHER" id="PTHR11439:SF515">
    <property type="entry name" value="GAG-POL POLYPROTEIN"/>
    <property type="match status" value="1"/>
</dbReference>
<comment type="caution">
    <text evidence="2">The sequence shown here is derived from an EMBL/GenBank/DDBJ whole genome shotgun (WGS) entry which is preliminary data.</text>
</comment>
<gene>
    <name evidence="2" type="ORF">O181_123556</name>
</gene>
<organism evidence="2 3">
    <name type="scientific">Austropuccinia psidii MF-1</name>
    <dbReference type="NCBI Taxonomy" id="1389203"/>
    <lineage>
        <taxon>Eukaryota</taxon>
        <taxon>Fungi</taxon>
        <taxon>Dikarya</taxon>
        <taxon>Basidiomycota</taxon>
        <taxon>Pucciniomycotina</taxon>
        <taxon>Pucciniomycetes</taxon>
        <taxon>Pucciniales</taxon>
        <taxon>Sphaerophragmiaceae</taxon>
        <taxon>Austropuccinia</taxon>
    </lineage>
</organism>
<dbReference type="InterPro" id="IPR043502">
    <property type="entry name" value="DNA/RNA_pol_sf"/>
</dbReference>
<dbReference type="PANTHER" id="PTHR11439">
    <property type="entry name" value="GAG-POL-RELATED RETROTRANSPOSON"/>
    <property type="match status" value="1"/>
</dbReference>
<dbReference type="AlphaFoldDB" id="A0A9Q3KPG2"/>
<evidence type="ECO:0000313" key="2">
    <source>
        <dbReference type="EMBL" id="MBW0583841.1"/>
    </source>
</evidence>
<dbReference type="Proteomes" id="UP000765509">
    <property type="component" value="Unassembled WGS sequence"/>
</dbReference>
<feature type="domain" description="Reverse transcriptase Ty1/copia-type" evidence="1">
    <location>
        <begin position="1"/>
        <end position="112"/>
    </location>
</feature>
<dbReference type="Pfam" id="PF07727">
    <property type="entry name" value="RVT_2"/>
    <property type="match status" value="1"/>
</dbReference>
<evidence type="ECO:0000313" key="3">
    <source>
        <dbReference type="Proteomes" id="UP000765509"/>
    </source>
</evidence>
<evidence type="ECO:0000259" key="1">
    <source>
        <dbReference type="Pfam" id="PF07727"/>
    </source>
</evidence>
<protein>
    <recommendedName>
        <fullName evidence="1">Reverse transcriptase Ty1/copia-type domain-containing protein</fullName>
    </recommendedName>
</protein>
<keyword evidence="3" id="KW-1185">Reference proteome</keyword>